<dbReference type="AlphaFoldDB" id="A0A4Z1DYT5"/>
<comment type="caution">
    <text evidence="3">The sequence shown here is derived from an EMBL/GenBank/DDBJ whole genome shotgun (WGS) entry which is preliminary data.</text>
</comment>
<evidence type="ECO:0000256" key="1">
    <source>
        <dbReference type="SAM" id="MobiDB-lite"/>
    </source>
</evidence>
<dbReference type="RefSeq" id="WP_158292670.1">
    <property type="nucleotide sequence ID" value="NZ_RHPJ01000004.1"/>
</dbReference>
<sequence>MTGTGALLAATLATEVPDQYEVTPGLPGFLATFAVLIVFLLLIRSFNKNMRRVNANERHRQTEAAAAAQAEAEETTAREAATEPTDAEVAQVIEVPEGRADETRPVDGDAPAPEAGQRG</sequence>
<keyword evidence="4" id="KW-1185">Reference proteome</keyword>
<organism evidence="3 4">
    <name type="scientific">Serinibacter arcticus</name>
    <dbReference type="NCBI Taxonomy" id="1655435"/>
    <lineage>
        <taxon>Bacteria</taxon>
        <taxon>Bacillati</taxon>
        <taxon>Actinomycetota</taxon>
        <taxon>Actinomycetes</taxon>
        <taxon>Micrococcales</taxon>
        <taxon>Beutenbergiaceae</taxon>
        <taxon>Serinibacter</taxon>
    </lineage>
</organism>
<keyword evidence="2" id="KW-1133">Transmembrane helix</keyword>
<dbReference type="OrthoDB" id="4966959at2"/>
<keyword evidence="2" id="KW-0472">Membrane</keyword>
<dbReference type="Proteomes" id="UP000297318">
    <property type="component" value="Unassembled WGS sequence"/>
</dbReference>
<feature type="region of interest" description="Disordered" evidence="1">
    <location>
        <begin position="58"/>
        <end position="119"/>
    </location>
</feature>
<proteinExistence type="predicted"/>
<gene>
    <name evidence="3" type="ORF">SERN_2751</name>
</gene>
<dbReference type="EMBL" id="RHPJ01000004">
    <property type="protein sequence ID" value="TGO04160.1"/>
    <property type="molecule type" value="Genomic_DNA"/>
</dbReference>
<evidence type="ECO:0000256" key="2">
    <source>
        <dbReference type="SAM" id="Phobius"/>
    </source>
</evidence>
<evidence type="ECO:0000313" key="4">
    <source>
        <dbReference type="Proteomes" id="UP000297318"/>
    </source>
</evidence>
<name>A0A4Z1DYT5_9MICO</name>
<protein>
    <submittedName>
        <fullName evidence="3">Uncharacterized protein</fullName>
    </submittedName>
</protein>
<reference evidence="3 4" key="1">
    <citation type="submission" date="2018-11" db="EMBL/GenBank/DDBJ databases">
        <title>Complete genome sequencing of the Actinobacteria Serinibacter sp. K3-2.</title>
        <authorList>
            <person name="Rakitin A.L."/>
            <person name="Beletsky A.V."/>
            <person name="Mardanov A.V."/>
            <person name="Ravin N.V."/>
            <person name="Gromova A.S."/>
            <person name="Filippova S.N."/>
            <person name="Gal'Chenko V.F."/>
        </authorList>
    </citation>
    <scope>NUCLEOTIDE SEQUENCE [LARGE SCALE GENOMIC DNA]</scope>
    <source>
        <strain evidence="3 4">K3-2</strain>
    </source>
</reference>
<feature type="transmembrane region" description="Helical" evidence="2">
    <location>
        <begin position="23"/>
        <end position="43"/>
    </location>
</feature>
<accession>A0A4Z1DYT5</accession>
<evidence type="ECO:0000313" key="3">
    <source>
        <dbReference type="EMBL" id="TGO04160.1"/>
    </source>
</evidence>
<feature type="compositionally biased region" description="Basic and acidic residues" evidence="1">
    <location>
        <begin position="96"/>
        <end position="107"/>
    </location>
</feature>
<keyword evidence="2" id="KW-0812">Transmembrane</keyword>